<dbReference type="InterPro" id="IPR000276">
    <property type="entry name" value="GPCR_Rhodpsn"/>
</dbReference>
<dbReference type="GeneID" id="101857494"/>
<dbReference type="Gene3D" id="1.20.1070.10">
    <property type="entry name" value="Rhodopsin 7-helix transmembrane proteins"/>
    <property type="match status" value="2"/>
</dbReference>
<keyword evidence="7 8" id="KW-0807">Transducer</keyword>
<evidence type="ECO:0000259" key="11">
    <source>
        <dbReference type="PROSITE" id="PS50262"/>
    </source>
</evidence>
<feature type="compositionally biased region" description="Low complexity" evidence="9">
    <location>
        <begin position="360"/>
        <end position="370"/>
    </location>
</feature>
<feature type="compositionally biased region" description="Basic residues" evidence="9">
    <location>
        <begin position="324"/>
        <end position="337"/>
    </location>
</feature>
<evidence type="ECO:0000256" key="5">
    <source>
        <dbReference type="ARBA" id="ARBA00023136"/>
    </source>
</evidence>
<dbReference type="PRINTS" id="PR00237">
    <property type="entry name" value="GPCRRHODOPSN"/>
</dbReference>
<comment type="similarity">
    <text evidence="8">Belongs to the G-protein coupled receptor 1 family.</text>
</comment>
<gene>
    <name evidence="13 14 15" type="primary">LOC101857494</name>
</gene>
<evidence type="ECO:0000313" key="14">
    <source>
        <dbReference type="RefSeq" id="XP_005102591.1"/>
    </source>
</evidence>
<accession>A0ABM0JVM5</accession>
<keyword evidence="5 10" id="KW-0472">Membrane</keyword>
<keyword evidence="6 8" id="KW-0675">Receptor</keyword>
<dbReference type="PANTHER" id="PTHR24243:SF224">
    <property type="entry name" value="G-PROTEIN COUPLED RECEPTOR 19-RELATED"/>
    <property type="match status" value="1"/>
</dbReference>
<feature type="transmembrane region" description="Helical" evidence="10">
    <location>
        <begin position="74"/>
        <end position="94"/>
    </location>
</feature>
<evidence type="ECO:0000256" key="4">
    <source>
        <dbReference type="ARBA" id="ARBA00023040"/>
    </source>
</evidence>
<evidence type="ECO:0000256" key="7">
    <source>
        <dbReference type="ARBA" id="ARBA00023224"/>
    </source>
</evidence>
<feature type="transmembrane region" description="Helical" evidence="10">
    <location>
        <begin position="153"/>
        <end position="173"/>
    </location>
</feature>
<dbReference type="InterPro" id="IPR017452">
    <property type="entry name" value="GPCR_Rhodpsn_7TM"/>
</dbReference>
<dbReference type="SUPFAM" id="SSF81321">
    <property type="entry name" value="Family A G protein-coupled receptor-like"/>
    <property type="match status" value="1"/>
</dbReference>
<evidence type="ECO:0000256" key="8">
    <source>
        <dbReference type="RuleBase" id="RU000688"/>
    </source>
</evidence>
<organism evidence="12 14">
    <name type="scientific">Aplysia californica</name>
    <name type="common">California sea hare</name>
    <dbReference type="NCBI Taxonomy" id="6500"/>
    <lineage>
        <taxon>Eukaryota</taxon>
        <taxon>Metazoa</taxon>
        <taxon>Spiralia</taxon>
        <taxon>Lophotrochozoa</taxon>
        <taxon>Mollusca</taxon>
        <taxon>Gastropoda</taxon>
        <taxon>Heterobranchia</taxon>
        <taxon>Euthyneura</taxon>
        <taxon>Tectipleura</taxon>
        <taxon>Aplysiida</taxon>
        <taxon>Aplysioidea</taxon>
        <taxon>Aplysiidae</taxon>
        <taxon>Aplysia</taxon>
    </lineage>
</organism>
<feature type="transmembrane region" description="Helical" evidence="10">
    <location>
        <begin position="205"/>
        <end position="230"/>
    </location>
</feature>
<reference evidence="13 14" key="1">
    <citation type="submission" date="2025-05" db="UniProtKB">
        <authorList>
            <consortium name="RefSeq"/>
        </authorList>
    </citation>
    <scope>IDENTIFICATION</scope>
</reference>
<proteinExistence type="inferred from homology"/>
<dbReference type="Proteomes" id="UP000694888">
    <property type="component" value="Unplaced"/>
</dbReference>
<dbReference type="PROSITE" id="PS00237">
    <property type="entry name" value="G_PROTEIN_RECEP_F1_1"/>
    <property type="match status" value="1"/>
</dbReference>
<evidence type="ECO:0000256" key="9">
    <source>
        <dbReference type="SAM" id="MobiDB-lite"/>
    </source>
</evidence>
<dbReference type="RefSeq" id="XP_005102592.1">
    <property type="nucleotide sequence ID" value="XM_005102535.3"/>
</dbReference>
<evidence type="ECO:0000256" key="6">
    <source>
        <dbReference type="ARBA" id="ARBA00023170"/>
    </source>
</evidence>
<evidence type="ECO:0000256" key="1">
    <source>
        <dbReference type="ARBA" id="ARBA00004141"/>
    </source>
</evidence>
<dbReference type="RefSeq" id="XP_005102591.1">
    <property type="nucleotide sequence ID" value="XM_005102534.3"/>
</dbReference>
<evidence type="ECO:0000256" key="3">
    <source>
        <dbReference type="ARBA" id="ARBA00022989"/>
    </source>
</evidence>
<feature type="region of interest" description="Disordered" evidence="9">
    <location>
        <begin position="250"/>
        <end position="280"/>
    </location>
</feature>
<feature type="compositionally biased region" description="Polar residues" evidence="9">
    <location>
        <begin position="250"/>
        <end position="267"/>
    </location>
</feature>
<keyword evidence="12" id="KW-1185">Reference proteome</keyword>
<feature type="transmembrane region" description="Helical" evidence="10">
    <location>
        <begin position="667"/>
        <end position="689"/>
    </location>
</feature>
<feature type="transmembrane region" description="Helical" evidence="10">
    <location>
        <begin position="114"/>
        <end position="132"/>
    </location>
</feature>
<keyword evidence="3 10" id="KW-1133">Transmembrane helix</keyword>
<dbReference type="RefSeq" id="XP_005102590.1">
    <property type="nucleotide sequence ID" value="XM_005102533.3"/>
</dbReference>
<evidence type="ECO:0000313" key="13">
    <source>
        <dbReference type="RefSeq" id="XP_005102590.1"/>
    </source>
</evidence>
<protein>
    <submittedName>
        <fullName evidence="13 14">Uncharacterized protein LOC101857494</fullName>
    </submittedName>
</protein>
<keyword evidence="2 8" id="KW-0812">Transmembrane</keyword>
<dbReference type="PROSITE" id="PS50262">
    <property type="entry name" value="G_PROTEIN_RECEP_F1_2"/>
    <property type="match status" value="1"/>
</dbReference>
<keyword evidence="4 8" id="KW-0297">G-protein coupled receptor</keyword>
<comment type="subcellular location">
    <subcellularLocation>
        <location evidence="1">Membrane</location>
        <topology evidence="1">Multi-pass membrane protein</topology>
    </subcellularLocation>
</comment>
<dbReference type="CDD" id="cd00637">
    <property type="entry name" value="7tm_classA_rhodopsin-like"/>
    <property type="match status" value="1"/>
</dbReference>
<evidence type="ECO:0000313" key="12">
    <source>
        <dbReference type="Proteomes" id="UP000694888"/>
    </source>
</evidence>
<sequence length="772" mass="85202">MRGANCSLDLKEAGNNMSDAELWSRLLEAEQQETVYKMPTFLLLGTIVALGLPGNLLVLLVYGFRFAASSAKIFIMAMSSLDLISCVLCIPFEIVDLRYDMTLNISVYCKLIRFLTTFTASGSICVLVAVGVDRFRRICRPCRRQMSVRESKFLVGGLALIAAVVAAPALVLYGRRTVLIRGLVLYECTIDDAWKGDTFTTAYQFFLFVLFVVCIVILAVVYGFVLYKIVLQQRRREKLSANSLEGSISHRVQQVQSDKDSASSTLPANPPPSEVSVSDAVQSGSKINGASISEVVQSLSKVNLSRDSDSSTFSGTHQLPAMGMKKKRHGQKDKNKSRNGTSGVGRSLLGPPTEPDHYASDTGKTTTASSTSKNTFVRLFSRDVNPIFEESEQMMSNSTDDIFSGHEIISLTGTPHGTRKRHPTGDMSLNNFLSVSEDTDFDAFSRKICVNTGVSSRKVSTARSFSTQEQNSLRRTELLHKSARNKSCSYHTLKAQGSSLVHRWNSEPSLCEPTFSTTNTLPYSLSRSNFDYKSRGDSTRTSLVVVINNPEDNNTCDTLPIPVDVISNSSTYVTATRLTPVTRSHNVTFEEQPEPIAALSTAYSASSEPNLLHIHGDSCDTSNDKISPNTSFGQRSKYRAASIAISLSKFIGKKSIAKEILSTKVSIMMLLVTLSFVLSYLPHLVIQIFKTLNSSQHASLMCWDSVYFGAQHFLIRSFFINNAVNPIIYGFYNNTFRDRCCRFLKSIKSRCSRNTDWTPSSAPSCSADNDDS</sequence>
<evidence type="ECO:0000313" key="15">
    <source>
        <dbReference type="RefSeq" id="XP_005102592.1"/>
    </source>
</evidence>
<evidence type="ECO:0000256" key="10">
    <source>
        <dbReference type="SAM" id="Phobius"/>
    </source>
</evidence>
<name>A0ABM0JVM5_APLCA</name>
<feature type="domain" description="G-protein coupled receptors family 1 profile" evidence="11">
    <location>
        <begin position="54"/>
        <end position="729"/>
    </location>
</feature>
<feature type="transmembrane region" description="Helical" evidence="10">
    <location>
        <begin position="41"/>
        <end position="62"/>
    </location>
</feature>
<evidence type="ECO:0000256" key="2">
    <source>
        <dbReference type="ARBA" id="ARBA00022692"/>
    </source>
</evidence>
<dbReference type="Pfam" id="PF00001">
    <property type="entry name" value="7tm_1"/>
    <property type="match status" value="1"/>
</dbReference>
<feature type="region of interest" description="Disordered" evidence="9">
    <location>
        <begin position="305"/>
        <end position="370"/>
    </location>
</feature>
<dbReference type="PANTHER" id="PTHR24243">
    <property type="entry name" value="G-PROTEIN COUPLED RECEPTOR"/>
    <property type="match status" value="1"/>
</dbReference>